<organism evidence="2 3">
    <name type="scientific">Actinokineospora iranica</name>
    <dbReference type="NCBI Taxonomy" id="1271860"/>
    <lineage>
        <taxon>Bacteria</taxon>
        <taxon>Bacillati</taxon>
        <taxon>Actinomycetota</taxon>
        <taxon>Actinomycetes</taxon>
        <taxon>Pseudonocardiales</taxon>
        <taxon>Pseudonocardiaceae</taxon>
        <taxon>Actinokineospora</taxon>
    </lineage>
</organism>
<dbReference type="EMBL" id="FMZZ01000013">
    <property type="protein sequence ID" value="SDD55848.1"/>
    <property type="molecule type" value="Genomic_DNA"/>
</dbReference>
<evidence type="ECO:0000313" key="2">
    <source>
        <dbReference type="EMBL" id="SDD55848.1"/>
    </source>
</evidence>
<protein>
    <submittedName>
        <fullName evidence="2">Uncharacterized protein</fullName>
    </submittedName>
</protein>
<dbReference type="RefSeq" id="WP_091454834.1">
    <property type="nucleotide sequence ID" value="NZ_FMZZ01000013.1"/>
</dbReference>
<dbReference type="OrthoDB" id="3699034at2"/>
<reference evidence="3" key="1">
    <citation type="submission" date="2016-10" db="EMBL/GenBank/DDBJ databases">
        <authorList>
            <person name="Varghese N."/>
            <person name="Submissions S."/>
        </authorList>
    </citation>
    <scope>NUCLEOTIDE SEQUENCE [LARGE SCALE GENOMIC DNA]</scope>
    <source>
        <strain evidence="3">IBRC-M 10403</strain>
    </source>
</reference>
<sequence>MTDPLQGVPPPARGADRPRLRITATGPDDGGVVEIPVRVDAEESFSWSFTKRIPVPVDELTDLLIRPDGRISDFLVDYRDHIDPYLDHTPEHSWGVVVTGQLADPGTRTVDDEPDNAPSQVALFFVGPDQATALEGRAYRTWRRAAQAALPDDTVFRTFVDLHPDDLTPMP</sequence>
<feature type="region of interest" description="Disordered" evidence="1">
    <location>
        <begin position="1"/>
        <end position="28"/>
    </location>
</feature>
<evidence type="ECO:0000256" key="1">
    <source>
        <dbReference type="SAM" id="MobiDB-lite"/>
    </source>
</evidence>
<gene>
    <name evidence="2" type="ORF">SAMN05216174_11342</name>
</gene>
<proteinExistence type="predicted"/>
<evidence type="ECO:0000313" key="3">
    <source>
        <dbReference type="Proteomes" id="UP000199501"/>
    </source>
</evidence>
<accession>A0A1G6VQI9</accession>
<name>A0A1G6VQI9_9PSEU</name>
<keyword evidence="3" id="KW-1185">Reference proteome</keyword>
<dbReference type="STRING" id="1271860.SAMN05216174_11342"/>
<dbReference type="AlphaFoldDB" id="A0A1G6VQI9"/>
<dbReference type="Proteomes" id="UP000199501">
    <property type="component" value="Unassembled WGS sequence"/>
</dbReference>